<name>A0ABD2XMD0_9HYME</name>
<evidence type="ECO:0000313" key="1">
    <source>
        <dbReference type="EMBL" id="KAL3405928.1"/>
    </source>
</evidence>
<accession>A0ABD2XMD0</accession>
<reference evidence="1 2" key="1">
    <citation type="journal article" date="2024" name="bioRxiv">
        <title>A reference genome for Trichogramma kaykai: A tiny desert-dwelling parasitoid wasp with competing sex-ratio distorters.</title>
        <authorList>
            <person name="Culotta J."/>
            <person name="Lindsey A.R."/>
        </authorList>
    </citation>
    <scope>NUCLEOTIDE SEQUENCE [LARGE SCALE GENOMIC DNA]</scope>
    <source>
        <strain evidence="1 2">KSX58</strain>
    </source>
</reference>
<dbReference type="AlphaFoldDB" id="A0ABD2XMD0"/>
<evidence type="ECO:0000313" key="2">
    <source>
        <dbReference type="Proteomes" id="UP001627154"/>
    </source>
</evidence>
<dbReference type="Proteomes" id="UP001627154">
    <property type="component" value="Unassembled WGS sequence"/>
</dbReference>
<dbReference type="EMBL" id="JBJJXI010000019">
    <property type="protein sequence ID" value="KAL3405928.1"/>
    <property type="molecule type" value="Genomic_DNA"/>
</dbReference>
<sequence>MCIPRVVREPIENCFDDMMLAIPVLQFEFDEIEEMEEIDVDNMPNFLENPDDEDDGEILEYVRWIEEERVNQRLEEHHINYCHQENWDPEAAHLICEVCRRSLDKPGITVDIVGLAVQ</sequence>
<comment type="caution">
    <text evidence="1">The sequence shown here is derived from an EMBL/GenBank/DDBJ whole genome shotgun (WGS) entry which is preliminary data.</text>
</comment>
<proteinExistence type="predicted"/>
<gene>
    <name evidence="1" type="ORF">TKK_001346</name>
</gene>
<protein>
    <submittedName>
        <fullName evidence="1">Uncharacterized protein</fullName>
    </submittedName>
</protein>
<organism evidence="1 2">
    <name type="scientific">Trichogramma kaykai</name>
    <dbReference type="NCBI Taxonomy" id="54128"/>
    <lineage>
        <taxon>Eukaryota</taxon>
        <taxon>Metazoa</taxon>
        <taxon>Ecdysozoa</taxon>
        <taxon>Arthropoda</taxon>
        <taxon>Hexapoda</taxon>
        <taxon>Insecta</taxon>
        <taxon>Pterygota</taxon>
        <taxon>Neoptera</taxon>
        <taxon>Endopterygota</taxon>
        <taxon>Hymenoptera</taxon>
        <taxon>Apocrita</taxon>
        <taxon>Proctotrupomorpha</taxon>
        <taxon>Chalcidoidea</taxon>
        <taxon>Trichogrammatidae</taxon>
        <taxon>Trichogramma</taxon>
    </lineage>
</organism>
<keyword evidence="2" id="KW-1185">Reference proteome</keyword>